<keyword evidence="2" id="KW-0732">Signal</keyword>
<proteinExistence type="predicted"/>
<comment type="caution">
    <text evidence="3">The sequence shown here is derived from an EMBL/GenBank/DDBJ whole genome shotgun (WGS) entry which is preliminary data.</text>
</comment>
<reference evidence="3" key="1">
    <citation type="submission" date="2023-10" db="EMBL/GenBank/DDBJ databases">
        <title>Genome assembly of Pristionchus species.</title>
        <authorList>
            <person name="Yoshida K."/>
            <person name="Sommer R.J."/>
        </authorList>
    </citation>
    <scope>NUCLEOTIDE SEQUENCE</scope>
    <source>
        <strain evidence="3">RS0144</strain>
    </source>
</reference>
<gene>
    <name evidence="3" type="ORF">PENTCL1PPCAC_18608</name>
</gene>
<dbReference type="Gene3D" id="1.10.287.700">
    <property type="entry name" value="Helix hairpin bin"/>
    <property type="match status" value="1"/>
</dbReference>
<sequence>NMWSLTLLLVISLGIFQSTISEPTTYDDTKSAVNNAADSASEAAQNARETVSEAARGVADSKPVQGVRDAVSSAGETVAEGARGVGDSKPAQGIKDVVHKAGEKPIITGFVLLLPMTAYYLCNY</sequence>
<dbReference type="AlphaFoldDB" id="A0AAV5TPQ5"/>
<feature type="chain" id="PRO_5043562908" evidence="2">
    <location>
        <begin position="22"/>
        <end position="124"/>
    </location>
</feature>
<dbReference type="EMBL" id="BTSX01000004">
    <property type="protein sequence ID" value="GMS96433.1"/>
    <property type="molecule type" value="Genomic_DNA"/>
</dbReference>
<feature type="non-terminal residue" evidence="3">
    <location>
        <position position="1"/>
    </location>
</feature>
<evidence type="ECO:0000256" key="2">
    <source>
        <dbReference type="SAM" id="SignalP"/>
    </source>
</evidence>
<protein>
    <submittedName>
        <fullName evidence="3">Uncharacterized protein</fullName>
    </submittedName>
</protein>
<evidence type="ECO:0000256" key="1">
    <source>
        <dbReference type="SAM" id="MobiDB-lite"/>
    </source>
</evidence>
<evidence type="ECO:0000313" key="3">
    <source>
        <dbReference type="EMBL" id="GMS96433.1"/>
    </source>
</evidence>
<feature type="region of interest" description="Disordered" evidence="1">
    <location>
        <begin position="36"/>
        <end position="91"/>
    </location>
</feature>
<feature type="compositionally biased region" description="Low complexity" evidence="1">
    <location>
        <begin position="36"/>
        <end position="47"/>
    </location>
</feature>
<dbReference type="Proteomes" id="UP001432027">
    <property type="component" value="Unassembled WGS sequence"/>
</dbReference>
<name>A0AAV5TPQ5_9BILA</name>
<evidence type="ECO:0000313" key="4">
    <source>
        <dbReference type="Proteomes" id="UP001432027"/>
    </source>
</evidence>
<feature type="signal peptide" evidence="2">
    <location>
        <begin position="1"/>
        <end position="21"/>
    </location>
</feature>
<organism evidence="3 4">
    <name type="scientific">Pristionchus entomophagus</name>
    <dbReference type="NCBI Taxonomy" id="358040"/>
    <lineage>
        <taxon>Eukaryota</taxon>
        <taxon>Metazoa</taxon>
        <taxon>Ecdysozoa</taxon>
        <taxon>Nematoda</taxon>
        <taxon>Chromadorea</taxon>
        <taxon>Rhabditida</taxon>
        <taxon>Rhabditina</taxon>
        <taxon>Diplogasteromorpha</taxon>
        <taxon>Diplogasteroidea</taxon>
        <taxon>Neodiplogasteridae</taxon>
        <taxon>Pristionchus</taxon>
    </lineage>
</organism>
<accession>A0AAV5TPQ5</accession>
<keyword evidence="4" id="KW-1185">Reference proteome</keyword>